<protein>
    <submittedName>
        <fullName evidence="1">Uncharacterized protein</fullName>
    </submittedName>
</protein>
<proteinExistence type="predicted"/>
<dbReference type="AlphaFoldDB" id="A0A6G5QPX4"/>
<evidence type="ECO:0000313" key="1">
    <source>
        <dbReference type="EMBL" id="QCD47679.1"/>
    </source>
</evidence>
<name>A0A6G5QPX4_CAMRE</name>
<dbReference type="EMBL" id="CP012543">
    <property type="protein sequence ID" value="QCD47679.1"/>
    <property type="molecule type" value="Genomic_DNA"/>
</dbReference>
<reference evidence="1 2" key="1">
    <citation type="submission" date="2016-07" db="EMBL/GenBank/DDBJ databases">
        <title>Comparative genomics of the Campylobacter concisus group.</title>
        <authorList>
            <person name="Miller W.G."/>
            <person name="Yee E."/>
            <person name="Chapman M.H."/>
            <person name="Huynh S."/>
            <person name="Bono J.L."/>
            <person name="On S.L.W."/>
            <person name="StLeger J."/>
            <person name="Foster G."/>
            <person name="Parker C.T."/>
        </authorList>
    </citation>
    <scope>NUCLEOTIDE SEQUENCE [LARGE SCALE GENOMIC DNA]</scope>
    <source>
        <strain evidence="1 2">ATCC 33238</strain>
    </source>
</reference>
<organism evidence="1 2">
    <name type="scientific">Campylobacter rectus</name>
    <name type="common">Wolinella recta</name>
    <dbReference type="NCBI Taxonomy" id="203"/>
    <lineage>
        <taxon>Bacteria</taxon>
        <taxon>Pseudomonadati</taxon>
        <taxon>Campylobacterota</taxon>
        <taxon>Epsilonproteobacteria</taxon>
        <taxon>Campylobacterales</taxon>
        <taxon>Campylobacteraceae</taxon>
        <taxon>Campylobacter</taxon>
    </lineage>
</organism>
<dbReference type="Proteomes" id="UP000502377">
    <property type="component" value="Chromosome"/>
</dbReference>
<dbReference type="KEGG" id="crx:CRECT_2076"/>
<accession>A0A6G5QPX4</accession>
<evidence type="ECO:0000313" key="2">
    <source>
        <dbReference type="Proteomes" id="UP000502377"/>
    </source>
</evidence>
<sequence>MRAVTERYGRILIKFWRGNLYPQGRLRERLQRARAQHGYRFADDEKNRDEELGHWFYGEDRELDTQI</sequence>
<gene>
    <name evidence="1" type="ORF">CRECT_2076</name>
</gene>